<dbReference type="AlphaFoldDB" id="A0A2T9ZHU6"/>
<dbReference type="SUPFAM" id="SSF47095">
    <property type="entry name" value="HMG-box"/>
    <property type="match status" value="2"/>
</dbReference>
<dbReference type="Proteomes" id="UP000245609">
    <property type="component" value="Unassembled WGS sequence"/>
</dbReference>
<dbReference type="Gene3D" id="1.10.30.10">
    <property type="entry name" value="High mobility group box domain"/>
    <property type="match status" value="1"/>
</dbReference>
<dbReference type="SMART" id="SM00398">
    <property type="entry name" value="HMG"/>
    <property type="match status" value="2"/>
</dbReference>
<protein>
    <recommendedName>
        <fullName evidence="2">HMG box domain-containing protein</fullName>
    </recommendedName>
</protein>
<comment type="caution">
    <text evidence="3">The sequence shown here is derived from an EMBL/GenBank/DDBJ whole genome shotgun (WGS) entry which is preliminary data.</text>
</comment>
<evidence type="ECO:0000313" key="4">
    <source>
        <dbReference type="Proteomes" id="UP000245609"/>
    </source>
</evidence>
<proteinExistence type="predicted"/>
<evidence type="ECO:0000256" key="1">
    <source>
        <dbReference type="SAM" id="Coils"/>
    </source>
</evidence>
<dbReference type="OrthoDB" id="1919336at2759"/>
<gene>
    <name evidence="3" type="ORF">BB560_001355</name>
</gene>
<evidence type="ECO:0000313" key="3">
    <source>
        <dbReference type="EMBL" id="PVV04154.1"/>
    </source>
</evidence>
<dbReference type="EMBL" id="MBFS01000155">
    <property type="protein sequence ID" value="PVV04154.1"/>
    <property type="molecule type" value="Genomic_DNA"/>
</dbReference>
<accession>A0A2T9ZHU6</accession>
<sequence>MFLSSITKHFLVKNAKIGAVNQFHNLLKLRSFPNIYVKCHQSPFSTDSNEPDPHFIYNLIQDTETPSLSEISIEALAQENILQSISETLSTIKKNRYVIFNRAEKQNSAFLELEIEKIRKVTEDVSKLKNDLGRLLRFKKKKLKQIKDEINKKAKLREKAIIIKKVENKTRTEEGLKRMTSDAKMLSPPSIKKVAPIDIYRSTLNTSEAPKDKNNVQWGAVLKIYGEKYNLLSKEEKELYQRRADEVNQERIIKAREWWENVDKKLIDIENRRRAKENVNRKAQNLPALPMLKTPFKRKLYRSAFAFFTKEIYDNEILVGKCTDVSKIISQMWKDLSEPERQYYVKLKDKKNYDILISQT</sequence>
<evidence type="ECO:0000259" key="2">
    <source>
        <dbReference type="SMART" id="SM00398"/>
    </source>
</evidence>
<organism evidence="3 4">
    <name type="scientific">Smittium megazygosporum</name>
    <dbReference type="NCBI Taxonomy" id="133381"/>
    <lineage>
        <taxon>Eukaryota</taxon>
        <taxon>Fungi</taxon>
        <taxon>Fungi incertae sedis</taxon>
        <taxon>Zoopagomycota</taxon>
        <taxon>Kickxellomycotina</taxon>
        <taxon>Harpellomycetes</taxon>
        <taxon>Harpellales</taxon>
        <taxon>Legeriomycetaceae</taxon>
        <taxon>Smittium</taxon>
    </lineage>
</organism>
<dbReference type="CDD" id="cd00084">
    <property type="entry name" value="HMG-box_SF"/>
    <property type="match status" value="1"/>
</dbReference>
<reference evidence="3 4" key="1">
    <citation type="journal article" date="2018" name="MBio">
        <title>Comparative Genomics Reveals the Core Gene Toolbox for the Fungus-Insect Symbiosis.</title>
        <authorList>
            <person name="Wang Y."/>
            <person name="Stata M."/>
            <person name="Wang W."/>
            <person name="Stajich J.E."/>
            <person name="White M.M."/>
            <person name="Moncalvo J.M."/>
        </authorList>
    </citation>
    <scope>NUCLEOTIDE SEQUENCE [LARGE SCALE GENOMIC DNA]</scope>
    <source>
        <strain evidence="3 4">SC-DP-2</strain>
    </source>
</reference>
<feature type="domain" description="HMG box" evidence="2">
    <location>
        <begin position="297"/>
        <end position="358"/>
    </location>
</feature>
<dbReference type="InterPro" id="IPR036910">
    <property type="entry name" value="HMG_box_dom_sf"/>
</dbReference>
<dbReference type="InterPro" id="IPR009071">
    <property type="entry name" value="HMG_box_dom"/>
</dbReference>
<feature type="coiled-coil region" evidence="1">
    <location>
        <begin position="111"/>
        <end position="159"/>
    </location>
</feature>
<keyword evidence="4" id="KW-1185">Reference proteome</keyword>
<feature type="domain" description="HMG box" evidence="2">
    <location>
        <begin position="188"/>
        <end position="261"/>
    </location>
</feature>
<keyword evidence="1" id="KW-0175">Coiled coil</keyword>
<name>A0A2T9ZHU6_9FUNG</name>